<sequence length="76" mass="8143">MTEEDDFRAAVPLRGAFPELYAGLMEDRAAIAAGRETGVTLTRDADIVARLTATTPGWTARMADALRRSAEALPPP</sequence>
<dbReference type="InterPro" id="IPR025528">
    <property type="entry name" value="BrnA_antitoxin"/>
</dbReference>
<evidence type="ECO:0000313" key="1">
    <source>
        <dbReference type="EMBL" id="TGD98683.1"/>
    </source>
</evidence>
<dbReference type="RefSeq" id="WP_135415491.1">
    <property type="nucleotide sequence ID" value="NZ_SRLB01000010.1"/>
</dbReference>
<dbReference type="Proteomes" id="UP000297535">
    <property type="component" value="Unassembled WGS sequence"/>
</dbReference>
<dbReference type="OrthoDB" id="361944at2"/>
<organism evidence="1 2">
    <name type="scientific">Methylobacterium nonmethylotrophicum</name>
    <dbReference type="NCBI Taxonomy" id="1141884"/>
    <lineage>
        <taxon>Bacteria</taxon>
        <taxon>Pseudomonadati</taxon>
        <taxon>Pseudomonadota</taxon>
        <taxon>Alphaproteobacteria</taxon>
        <taxon>Hyphomicrobiales</taxon>
        <taxon>Methylobacteriaceae</taxon>
        <taxon>Methylobacterium</taxon>
    </lineage>
</organism>
<name>A0A4Z0NR65_9HYPH</name>
<accession>A0A4Z0NR65</accession>
<reference evidence="1 2" key="1">
    <citation type="submission" date="2019-04" db="EMBL/GenBank/DDBJ databases">
        <authorList>
            <person name="Feng G."/>
            <person name="Zhu H."/>
        </authorList>
    </citation>
    <scope>NUCLEOTIDE SEQUENCE [LARGE SCALE GENOMIC DNA]</scope>
    <source>
        <strain evidence="1 2">6HR-1</strain>
    </source>
</reference>
<gene>
    <name evidence="1" type="ORF">EU555_15195</name>
</gene>
<protein>
    <submittedName>
        <fullName evidence="1">Uncharacterized protein</fullName>
    </submittedName>
</protein>
<dbReference type="Pfam" id="PF14384">
    <property type="entry name" value="BrnA_antitoxin"/>
    <property type="match status" value="1"/>
</dbReference>
<dbReference type="EMBL" id="SRLB01000010">
    <property type="protein sequence ID" value="TGD98683.1"/>
    <property type="molecule type" value="Genomic_DNA"/>
</dbReference>
<keyword evidence="2" id="KW-1185">Reference proteome</keyword>
<dbReference type="AlphaFoldDB" id="A0A4Z0NR65"/>
<evidence type="ECO:0000313" key="2">
    <source>
        <dbReference type="Proteomes" id="UP000297535"/>
    </source>
</evidence>
<comment type="caution">
    <text evidence="1">The sequence shown here is derived from an EMBL/GenBank/DDBJ whole genome shotgun (WGS) entry which is preliminary data.</text>
</comment>
<proteinExistence type="predicted"/>